<dbReference type="EMBL" id="JAQQWM010000005">
    <property type="protein sequence ID" value="KAK8063862.1"/>
    <property type="molecule type" value="Genomic_DNA"/>
</dbReference>
<sequence>MTAAEDNITTITSASEYDALLAANTFAVVDFHATWCGPCKAMAPVFAQHAAQHATPGRVAFASVDIDAVPDVAARYRVTSIPTFLFVKDGEAYEEVRVASPPKLKAAVEDVVKELAKEGEAAGAAGAGGGAGAGDDRNEVAAALKDEDW</sequence>
<dbReference type="PANTHER" id="PTHR46115">
    <property type="entry name" value="THIOREDOXIN-LIKE PROTEIN 1"/>
    <property type="match status" value="1"/>
</dbReference>
<feature type="region of interest" description="Disordered" evidence="3">
    <location>
        <begin position="122"/>
        <end position="149"/>
    </location>
</feature>
<evidence type="ECO:0000313" key="5">
    <source>
        <dbReference type="EMBL" id="KAK8063862.1"/>
    </source>
</evidence>
<dbReference type="SUPFAM" id="SSF52833">
    <property type="entry name" value="Thioredoxin-like"/>
    <property type="match status" value="1"/>
</dbReference>
<accession>A0ABR1UYS6</accession>
<dbReference type="InterPro" id="IPR036249">
    <property type="entry name" value="Thioredoxin-like_sf"/>
</dbReference>
<evidence type="ECO:0000313" key="6">
    <source>
        <dbReference type="Proteomes" id="UP001446871"/>
    </source>
</evidence>
<dbReference type="CDD" id="cd02947">
    <property type="entry name" value="TRX_family"/>
    <property type="match status" value="1"/>
</dbReference>
<organism evidence="5 6">
    <name type="scientific">Apiospora saccharicola</name>
    <dbReference type="NCBI Taxonomy" id="335842"/>
    <lineage>
        <taxon>Eukaryota</taxon>
        <taxon>Fungi</taxon>
        <taxon>Dikarya</taxon>
        <taxon>Ascomycota</taxon>
        <taxon>Pezizomycotina</taxon>
        <taxon>Sordariomycetes</taxon>
        <taxon>Xylariomycetidae</taxon>
        <taxon>Amphisphaeriales</taxon>
        <taxon>Apiosporaceae</taxon>
        <taxon>Apiospora</taxon>
    </lineage>
</organism>
<protein>
    <recommendedName>
        <fullName evidence="4">Thioredoxin domain-containing protein</fullName>
    </recommendedName>
</protein>
<comment type="caution">
    <text evidence="5">The sequence shown here is derived from an EMBL/GenBank/DDBJ whole genome shotgun (WGS) entry which is preliminary data.</text>
</comment>
<dbReference type="Proteomes" id="UP001446871">
    <property type="component" value="Unassembled WGS sequence"/>
</dbReference>
<dbReference type="PRINTS" id="PR00421">
    <property type="entry name" value="THIOREDOXIN"/>
</dbReference>
<dbReference type="PROSITE" id="PS00194">
    <property type="entry name" value="THIOREDOXIN_1"/>
    <property type="match status" value="1"/>
</dbReference>
<feature type="compositionally biased region" description="Basic and acidic residues" evidence="3">
    <location>
        <begin position="134"/>
        <end position="149"/>
    </location>
</feature>
<keyword evidence="2" id="KW-1015">Disulfide bond</keyword>
<dbReference type="Gene3D" id="3.40.30.10">
    <property type="entry name" value="Glutaredoxin"/>
    <property type="match status" value="1"/>
</dbReference>
<feature type="domain" description="Thioredoxin" evidence="4">
    <location>
        <begin position="1"/>
        <end position="117"/>
    </location>
</feature>
<comment type="similarity">
    <text evidence="1">Belongs to the thioredoxin family.</text>
</comment>
<keyword evidence="6" id="KW-1185">Reference proteome</keyword>
<dbReference type="Pfam" id="PF00085">
    <property type="entry name" value="Thioredoxin"/>
    <property type="match status" value="1"/>
</dbReference>
<evidence type="ECO:0000256" key="1">
    <source>
        <dbReference type="ARBA" id="ARBA00008987"/>
    </source>
</evidence>
<name>A0ABR1UYS6_9PEZI</name>
<evidence type="ECO:0000256" key="3">
    <source>
        <dbReference type="SAM" id="MobiDB-lite"/>
    </source>
</evidence>
<gene>
    <name evidence="5" type="ORF">PG996_008514</name>
</gene>
<evidence type="ECO:0000256" key="2">
    <source>
        <dbReference type="ARBA" id="ARBA00023157"/>
    </source>
</evidence>
<dbReference type="InterPro" id="IPR017937">
    <property type="entry name" value="Thioredoxin_CS"/>
</dbReference>
<reference evidence="5 6" key="1">
    <citation type="submission" date="2023-01" db="EMBL/GenBank/DDBJ databases">
        <title>Analysis of 21 Apiospora genomes using comparative genomics revels a genus with tremendous synthesis potential of carbohydrate active enzymes and secondary metabolites.</title>
        <authorList>
            <person name="Sorensen T."/>
        </authorList>
    </citation>
    <scope>NUCLEOTIDE SEQUENCE [LARGE SCALE GENOMIC DNA]</scope>
    <source>
        <strain evidence="5 6">CBS 83171</strain>
    </source>
</reference>
<evidence type="ECO:0000259" key="4">
    <source>
        <dbReference type="PROSITE" id="PS51352"/>
    </source>
</evidence>
<dbReference type="InterPro" id="IPR013766">
    <property type="entry name" value="Thioredoxin_domain"/>
</dbReference>
<proteinExistence type="inferred from homology"/>
<dbReference type="PROSITE" id="PS51352">
    <property type="entry name" value="THIOREDOXIN_2"/>
    <property type="match status" value="1"/>
</dbReference>